<sequence>MALASHHIEALGAILGPQGLLTAADEMAPYESGARYDRGRAAFVARPRTTAAVSEVVAYCTGNAIALVPQSGNTGLVGGSTPDESGEQGILSLDRLRATFDLDMDNRSLRVDAGFRLSEINARLEPHGLFFPVDLGADPMAGGMAATNTGGARFLRFGDVRRNTLGLKLVLSDEAGTVIECGSGLRKDNTGPDWKQLFIGTGGAFGIVTECTFSLERLPRQIATAFLVPRDGAAVAVLLAEMEERAGAYLSAFEGMSGVAIRHALAHAPSLRNPFPGGDVPGYVILVELSRSWPRRKSEQPLDAVLEELLGDIWEQPGGPLHDAFVGAAPEMWALRHALSEGAKSAGYVVGLDLSFRRGRVMRFRDEMAAVLAAEFPEVEICDFGHVGDGGVHFNLVMPRDPDGGVDLDLAARLRSRVTDVAVERYGGSFSAEHGLGRRNQHIYDRLTPAKFRHMATSFKLATSPAATGAVRL</sequence>
<keyword evidence="7" id="KW-1185">Reference proteome</keyword>
<comment type="cofactor">
    <cofactor evidence="1">
        <name>FAD</name>
        <dbReference type="ChEBI" id="CHEBI:57692"/>
    </cofactor>
</comment>
<evidence type="ECO:0000256" key="3">
    <source>
        <dbReference type="ARBA" id="ARBA00022827"/>
    </source>
</evidence>
<dbReference type="InterPro" id="IPR051264">
    <property type="entry name" value="FAD-oxidored/transferase_4"/>
</dbReference>
<keyword evidence="2" id="KW-0285">Flavoprotein</keyword>
<dbReference type="Pfam" id="PF02913">
    <property type="entry name" value="FAD-oxidase_C"/>
    <property type="match status" value="1"/>
</dbReference>
<dbReference type="PROSITE" id="PS51387">
    <property type="entry name" value="FAD_PCMH"/>
    <property type="match status" value="1"/>
</dbReference>
<organism evidence="6 7">
    <name type="scientific">Mesorhizobium marinum</name>
    <dbReference type="NCBI Taxonomy" id="3228790"/>
    <lineage>
        <taxon>Bacteria</taxon>
        <taxon>Pseudomonadati</taxon>
        <taxon>Pseudomonadota</taxon>
        <taxon>Alphaproteobacteria</taxon>
        <taxon>Hyphomicrobiales</taxon>
        <taxon>Phyllobacteriaceae</taxon>
        <taxon>Mesorhizobium</taxon>
    </lineage>
</organism>
<name>A0ABV3QZT3_9HYPH</name>
<dbReference type="SUPFAM" id="SSF56176">
    <property type="entry name" value="FAD-binding/transporter-associated domain-like"/>
    <property type="match status" value="1"/>
</dbReference>
<dbReference type="PANTHER" id="PTHR43716:SF1">
    <property type="entry name" value="D-2-HYDROXYGLUTARATE DEHYDROGENASE, MITOCHONDRIAL"/>
    <property type="match status" value="1"/>
</dbReference>
<dbReference type="Pfam" id="PF01565">
    <property type="entry name" value="FAD_binding_4"/>
    <property type="match status" value="1"/>
</dbReference>
<dbReference type="RefSeq" id="WP_367723533.1">
    <property type="nucleotide sequence ID" value="NZ_JBFOCI010000002.1"/>
</dbReference>
<keyword evidence="4" id="KW-0560">Oxidoreductase</keyword>
<dbReference type="PANTHER" id="PTHR43716">
    <property type="entry name" value="D-2-HYDROXYGLUTARATE DEHYDROGENASE, MITOCHONDRIAL"/>
    <property type="match status" value="1"/>
</dbReference>
<evidence type="ECO:0000256" key="4">
    <source>
        <dbReference type="ARBA" id="ARBA00023002"/>
    </source>
</evidence>
<protein>
    <submittedName>
        <fullName evidence="6">FAD-binding oxidoreductase</fullName>
    </submittedName>
</protein>
<dbReference type="Gene3D" id="3.30.70.2190">
    <property type="match status" value="1"/>
</dbReference>
<dbReference type="Proteomes" id="UP001556196">
    <property type="component" value="Unassembled WGS sequence"/>
</dbReference>
<evidence type="ECO:0000256" key="2">
    <source>
        <dbReference type="ARBA" id="ARBA00022630"/>
    </source>
</evidence>
<evidence type="ECO:0000313" key="6">
    <source>
        <dbReference type="EMBL" id="MEW9806473.1"/>
    </source>
</evidence>
<dbReference type="EMBL" id="JBFOCI010000002">
    <property type="protein sequence ID" value="MEW9806473.1"/>
    <property type="molecule type" value="Genomic_DNA"/>
</dbReference>
<dbReference type="InterPro" id="IPR006094">
    <property type="entry name" value="Oxid_FAD_bind_N"/>
</dbReference>
<dbReference type="InterPro" id="IPR036318">
    <property type="entry name" value="FAD-bd_PCMH-like_sf"/>
</dbReference>
<comment type="caution">
    <text evidence="6">The sequence shown here is derived from an EMBL/GenBank/DDBJ whole genome shotgun (WGS) entry which is preliminary data.</text>
</comment>
<evidence type="ECO:0000313" key="7">
    <source>
        <dbReference type="Proteomes" id="UP001556196"/>
    </source>
</evidence>
<dbReference type="Gene3D" id="3.30.70.2740">
    <property type="match status" value="1"/>
</dbReference>
<evidence type="ECO:0000256" key="1">
    <source>
        <dbReference type="ARBA" id="ARBA00001974"/>
    </source>
</evidence>
<dbReference type="SUPFAM" id="SSF55103">
    <property type="entry name" value="FAD-linked oxidases, C-terminal domain"/>
    <property type="match status" value="1"/>
</dbReference>
<proteinExistence type="predicted"/>
<gene>
    <name evidence="6" type="ORF">ABUE31_10800</name>
</gene>
<feature type="domain" description="FAD-binding PCMH-type" evidence="5">
    <location>
        <begin position="36"/>
        <end position="218"/>
    </location>
</feature>
<reference evidence="6 7" key="1">
    <citation type="submission" date="2024-06" db="EMBL/GenBank/DDBJ databases">
        <authorList>
            <person name="Tuo L."/>
        </authorList>
    </citation>
    <scope>NUCLEOTIDE SEQUENCE [LARGE SCALE GENOMIC DNA]</scope>
    <source>
        <strain evidence="6 7">ZMM04-5</strain>
    </source>
</reference>
<keyword evidence="3" id="KW-0274">FAD</keyword>
<dbReference type="Gene3D" id="3.30.465.10">
    <property type="match status" value="1"/>
</dbReference>
<dbReference type="Gene3D" id="3.30.43.10">
    <property type="entry name" value="Uridine Diphospho-n-acetylenolpyruvylglucosamine Reductase, domain 2"/>
    <property type="match status" value="1"/>
</dbReference>
<dbReference type="InterPro" id="IPR004113">
    <property type="entry name" value="FAD-bd_oxidored_4_C"/>
</dbReference>
<dbReference type="InterPro" id="IPR016164">
    <property type="entry name" value="FAD-linked_Oxase-like_C"/>
</dbReference>
<accession>A0ABV3QZT3</accession>
<evidence type="ECO:0000259" key="5">
    <source>
        <dbReference type="PROSITE" id="PS51387"/>
    </source>
</evidence>
<dbReference type="InterPro" id="IPR016166">
    <property type="entry name" value="FAD-bd_PCMH"/>
</dbReference>
<dbReference type="InterPro" id="IPR016167">
    <property type="entry name" value="FAD-bd_PCMH_sub1"/>
</dbReference>
<dbReference type="InterPro" id="IPR016169">
    <property type="entry name" value="FAD-bd_PCMH_sub2"/>
</dbReference>